<keyword evidence="3 6" id="KW-0396">Initiation factor</keyword>
<feature type="domain" description="Translation initiation factor beta propellor-like" evidence="7">
    <location>
        <begin position="402"/>
        <end position="631"/>
    </location>
</feature>
<evidence type="ECO:0000256" key="1">
    <source>
        <dbReference type="ARBA" id="ARBA00004496"/>
    </source>
</evidence>
<evidence type="ECO:0000259" key="7">
    <source>
        <dbReference type="Pfam" id="PF08662"/>
    </source>
</evidence>
<dbReference type="GO" id="GO:0016282">
    <property type="term" value="C:eukaryotic 43S preinitiation complex"/>
    <property type="evidence" value="ECO:0007669"/>
    <property type="project" value="UniProtKB-UniRule"/>
</dbReference>
<evidence type="ECO:0000256" key="6">
    <source>
        <dbReference type="HAMAP-Rule" id="MF_03001"/>
    </source>
</evidence>
<dbReference type="GO" id="GO:0016757">
    <property type="term" value="F:glycosyltransferase activity"/>
    <property type="evidence" value="ECO:0007669"/>
    <property type="project" value="InterPro"/>
</dbReference>
<keyword evidence="4 6" id="KW-0694">RNA-binding</keyword>
<dbReference type="OMA" id="HLFWAPR"/>
<organism evidence="8 9">
    <name type="scientific">Rhodotorula toruloides</name>
    <name type="common">Yeast</name>
    <name type="synonym">Rhodosporidium toruloides</name>
    <dbReference type="NCBI Taxonomy" id="5286"/>
    <lineage>
        <taxon>Eukaryota</taxon>
        <taxon>Fungi</taxon>
        <taxon>Dikarya</taxon>
        <taxon>Basidiomycota</taxon>
        <taxon>Pucciniomycotina</taxon>
        <taxon>Microbotryomycetes</taxon>
        <taxon>Sporidiobolales</taxon>
        <taxon>Sporidiobolaceae</taxon>
        <taxon>Rhodotorula</taxon>
    </lineage>
</organism>
<dbReference type="GO" id="GO:0003743">
    <property type="term" value="F:translation initiation factor activity"/>
    <property type="evidence" value="ECO:0007669"/>
    <property type="project" value="UniProtKB-UniRule"/>
</dbReference>
<dbReference type="GO" id="GO:0005852">
    <property type="term" value="C:eukaryotic translation initiation factor 3 complex"/>
    <property type="evidence" value="ECO:0007669"/>
    <property type="project" value="UniProtKB-UniRule"/>
</dbReference>
<evidence type="ECO:0000313" key="8">
    <source>
        <dbReference type="EMBL" id="CTR06885.1"/>
    </source>
</evidence>
<dbReference type="GO" id="GO:0031369">
    <property type="term" value="F:translation initiation factor binding"/>
    <property type="evidence" value="ECO:0007669"/>
    <property type="project" value="InterPro"/>
</dbReference>
<dbReference type="InterPro" id="IPR002495">
    <property type="entry name" value="Glyco_trans_8"/>
</dbReference>
<dbReference type="EMBL" id="CWKI01000005">
    <property type="protein sequence ID" value="CTR06885.1"/>
    <property type="molecule type" value="Genomic_DNA"/>
</dbReference>
<dbReference type="Pfam" id="PF08662">
    <property type="entry name" value="eIF2A"/>
    <property type="match status" value="1"/>
</dbReference>
<dbReference type="SUPFAM" id="SSF54928">
    <property type="entry name" value="RNA-binding domain, RBD"/>
    <property type="match status" value="1"/>
</dbReference>
<dbReference type="SUPFAM" id="SSF53448">
    <property type="entry name" value="Nucleotide-diphospho-sugar transferases"/>
    <property type="match status" value="1"/>
</dbReference>
<dbReference type="GO" id="GO:0033290">
    <property type="term" value="C:eukaryotic 48S preinitiation complex"/>
    <property type="evidence" value="ECO:0007669"/>
    <property type="project" value="UniProtKB-UniRule"/>
</dbReference>
<comment type="subunit">
    <text evidence="6">Component of the eukaryotic translation initiation factor 3 (eIF-3) complex.</text>
</comment>
<dbReference type="InterPro" id="IPR011400">
    <property type="entry name" value="EIF3B"/>
</dbReference>
<gene>
    <name evidence="6" type="primary">PRT1</name>
    <name evidence="8" type="synonym">FGENESH: predicted gene_5.291</name>
    <name evidence="8" type="ORF">BN2166_0027460</name>
</gene>
<dbReference type="AlphaFoldDB" id="A0A0K3CEB3"/>
<evidence type="ECO:0000256" key="2">
    <source>
        <dbReference type="ARBA" id="ARBA00022490"/>
    </source>
</evidence>
<dbReference type="STRING" id="5286.A0A0K3CEB3"/>
<dbReference type="GO" id="GO:0001732">
    <property type="term" value="P:formation of cytoplasmic translation initiation complex"/>
    <property type="evidence" value="ECO:0007669"/>
    <property type="project" value="UniProtKB-UniRule"/>
</dbReference>
<evidence type="ECO:0000256" key="5">
    <source>
        <dbReference type="ARBA" id="ARBA00022917"/>
    </source>
</evidence>
<dbReference type="InterPro" id="IPR013979">
    <property type="entry name" value="TIF_beta_prop-like"/>
</dbReference>
<evidence type="ECO:0000256" key="3">
    <source>
        <dbReference type="ARBA" id="ARBA00022540"/>
    </source>
</evidence>
<dbReference type="Pfam" id="PF01501">
    <property type="entry name" value="Glyco_transf_8"/>
    <property type="match status" value="1"/>
</dbReference>
<dbReference type="PANTHER" id="PTHR14068">
    <property type="entry name" value="EUKARYOTIC TRANSLATION INITIATION FACTOR 3 EIF3 -RELATED"/>
    <property type="match status" value="1"/>
</dbReference>
<dbReference type="CDD" id="cd12278">
    <property type="entry name" value="RRM_eIF3B"/>
    <property type="match status" value="1"/>
</dbReference>
<dbReference type="InterPro" id="IPR034363">
    <property type="entry name" value="eIF3B_RRM"/>
</dbReference>
<dbReference type="InterPro" id="IPR035979">
    <property type="entry name" value="RBD_domain_sf"/>
</dbReference>
<dbReference type="Gene3D" id="2.130.10.10">
    <property type="entry name" value="YVTN repeat-like/Quinoprotein amine dehydrogenase"/>
    <property type="match status" value="1"/>
</dbReference>
<dbReference type="Proteomes" id="UP000199069">
    <property type="component" value="Unassembled WGS sequence"/>
</dbReference>
<reference evidence="8 9" key="1">
    <citation type="submission" date="2015-07" db="EMBL/GenBank/DDBJ databases">
        <authorList>
            <person name="Cajimat M.N.B."/>
            <person name="Milazzo M.L."/>
            <person name="Fulhorst C.F."/>
        </authorList>
    </citation>
    <scope>NUCLEOTIDE SEQUENCE [LARGE SCALE GENOMIC DNA]</scope>
    <source>
        <strain evidence="8">Single colony</strain>
    </source>
</reference>
<dbReference type="SUPFAM" id="SSF82171">
    <property type="entry name" value="DPP6 N-terminal domain-like"/>
    <property type="match status" value="1"/>
</dbReference>
<protein>
    <recommendedName>
        <fullName evidence="6">Eukaryotic translation initiation factor 3 subunit B</fullName>
        <shortName evidence="6">eIF3b</shortName>
    </recommendedName>
    <alternativeName>
        <fullName evidence="6">Eukaryotic translation initiation factor 3 90 kDa subunit homolog</fullName>
        <shortName evidence="6">eIF3 p90</shortName>
    </alternativeName>
    <alternativeName>
        <fullName evidence="6">Translation initiation factor eIF3, p90 subunit homolog</fullName>
    </alternativeName>
</protein>
<dbReference type="Gene3D" id="3.90.550.10">
    <property type="entry name" value="Spore Coat Polysaccharide Biosynthesis Protein SpsA, Chain A"/>
    <property type="match status" value="1"/>
</dbReference>
<accession>A0A0K3CEB3</accession>
<comment type="subcellular location">
    <subcellularLocation>
        <location evidence="1 6">Cytoplasm</location>
    </subcellularLocation>
</comment>
<dbReference type="InterPro" id="IPR012677">
    <property type="entry name" value="Nucleotide-bd_a/b_plait_sf"/>
</dbReference>
<proteinExistence type="inferred from homology"/>
<name>A0A0K3CEB3_RHOTO</name>
<dbReference type="Gene3D" id="3.30.70.330">
    <property type="match status" value="1"/>
</dbReference>
<keyword evidence="2 6" id="KW-0963">Cytoplasm</keyword>
<sequence length="1033" mass="119013">MQADHADTDAIDYSDLEAKYATEYVSPLDSVVILDGAPIVGQDKVDRLLKAVAKAAAKEAGVSVSTEQIEMPLDEQGQSKGFMFVSLDNPTEAQAFQRALHGHAFDKRHTFSVVPFTDVDSYANLDEEFQEPSKEDWAPREHFRAWLADPAGRDQMILYVGDDLRVSWTGKTGVADVAHQRNKWTDLFTQWSPQGTYLATIHLQGVALWGGASFERINRFAHPEVKLIDFSPYERYLVTWSPRPIEPSNSPLSPFTDEDAGNNVAVWDVVTGQLVRTFPMVGVSSDPANELNKRITWPMFKWSPDEKYAARVTPGQQISVYETPSLGMLGKKSIKIEGVVDFEWAPMNDREREALEAERNGSAKPGSFVRENKIAFWMPEVMNQPARVSLMNLPSRAIIRSKNLFNVHDCKLHWQSNGDFLCVKVDRHTKTGKTKYCNLELFRLREKDVPVQVIEIKDTVIAFAWEPAGQRFALITSNDPSLANPIVGQLPKTTVQFYGFDQRKGDFLLLRTFDAKNAAEQKYLNNVYWSPKGRHCLIATLGSTTKFDIDFYDMDLDRDESSKAPEKDAGEASRLITSVEQYGLTDVEWDPSGRYVATYGSMWMSSMEPGYSIWDFKGVKLEETKIDRFKQLLWRPRPPTLLSREQQKQIRKNLRDYSRQFEEQDQLELANENSELVERRTRLLDEWNAWRRECQEMLERRRKELGKPPKAENDLRPNEVPISDDERGKAWATLLTKTSYLQGALVLADSLARHRSKYPLVVFATQELPQVARDILDARGIRVRDIDYLEPPKENRGELDEHDRRFADTWTKLRVFEMTEFERLVLLDSDMLCVRNMDELLEMPLDDGWIAAAHACTCNPRKLAHYPKEWIPENCGHTQARLTTPLAPSDFSKSTHDRLNSGLVVLRPSRSTFDGIVSFLNTDPRVATYKFPDQDLLADFFKDRFLPISYRYNALKTLRYCHAEMWRDEDVKNVHFILKKPWYYTLPESDPDYEVHAWWWKAFDELEASWGDTPHWDVIAATVNRELRRDDLN</sequence>
<comment type="function">
    <text evidence="6">RNA-binding component of the eukaryotic translation initiation factor 3 (eIF-3) complex, which is involved in protein synthesis of a specialized repertoire of mRNAs and, together with other initiation factors, stimulates binding of mRNA and methionyl-tRNAi to the 40S ribosome. The eIF-3 complex specifically targets and initiates translation of a subset of mRNAs involved in cell proliferation.</text>
</comment>
<evidence type="ECO:0000313" key="9">
    <source>
        <dbReference type="Proteomes" id="UP000199069"/>
    </source>
</evidence>
<dbReference type="HAMAP" id="MF_03001">
    <property type="entry name" value="eIF3b"/>
    <property type="match status" value="1"/>
</dbReference>
<keyword evidence="5 6" id="KW-0648">Protein biosynthesis</keyword>
<comment type="similarity">
    <text evidence="6">Belongs to the eIF-3 subunit B family.</text>
</comment>
<dbReference type="InterPro" id="IPR029044">
    <property type="entry name" value="Nucleotide-diphossugar_trans"/>
</dbReference>
<dbReference type="PANTHER" id="PTHR14068:SF0">
    <property type="entry name" value="EUKARYOTIC TRANSLATION INITIATION FACTOR 3 SUBUNIT B"/>
    <property type="match status" value="1"/>
</dbReference>
<dbReference type="FunFam" id="2.130.10.10:FF:000947">
    <property type="entry name" value="Eukaryotic translation initiation factor 3 subunit B"/>
    <property type="match status" value="1"/>
</dbReference>
<keyword evidence="9" id="KW-1185">Reference proteome</keyword>
<dbReference type="CDD" id="cd02537">
    <property type="entry name" value="GT8_Glycogenin"/>
    <property type="match status" value="1"/>
</dbReference>
<dbReference type="InterPro" id="IPR015943">
    <property type="entry name" value="WD40/YVTN_repeat-like_dom_sf"/>
</dbReference>
<evidence type="ECO:0000256" key="4">
    <source>
        <dbReference type="ARBA" id="ARBA00022884"/>
    </source>
</evidence>
<dbReference type="GO" id="GO:0003723">
    <property type="term" value="F:RNA binding"/>
    <property type="evidence" value="ECO:0007669"/>
    <property type="project" value="UniProtKB-UniRule"/>
</dbReference>